<protein>
    <recommendedName>
        <fullName evidence="3">N-acetyltransferase domain-containing protein</fullName>
    </recommendedName>
</protein>
<evidence type="ECO:0000313" key="1">
    <source>
        <dbReference type="EMBL" id="TSJ97612.1"/>
    </source>
</evidence>
<evidence type="ECO:0000313" key="2">
    <source>
        <dbReference type="Proteomes" id="UP000319483"/>
    </source>
</evidence>
<sequence>MSLNLSQVYSNALCNLQLIVDKLDMEVAVGPFNNDDWLFLASGYSLLNWENIITLYANEENAIDFCVKFRDNTNSALLGASICVCDLKEKTFNVHCIERFSRSDVNCKLKGRMVFLVLSLAFLMSSSIEIERIRLIDVDNNAISLINYYKTFCFDSDPKNRQNMIVDLSILESKLK</sequence>
<dbReference type="AlphaFoldDB" id="A0A556S8X4"/>
<accession>A0A556S8X4</accession>
<dbReference type="RefSeq" id="WP_144092679.1">
    <property type="nucleotide sequence ID" value="NZ_VMHM01000015.1"/>
</dbReference>
<dbReference type="EMBL" id="VMHM01000015">
    <property type="protein sequence ID" value="TSJ97612.1"/>
    <property type="molecule type" value="Genomic_DNA"/>
</dbReference>
<comment type="caution">
    <text evidence="1">The sequence shown here is derived from an EMBL/GenBank/DDBJ whole genome shotgun (WGS) entry which is preliminary data.</text>
</comment>
<dbReference type="Proteomes" id="UP000319483">
    <property type="component" value="Unassembled WGS sequence"/>
</dbReference>
<organism evidence="1 2">
    <name type="scientific">Gilliamella apicola</name>
    <dbReference type="NCBI Taxonomy" id="1196095"/>
    <lineage>
        <taxon>Bacteria</taxon>
        <taxon>Pseudomonadati</taxon>
        <taxon>Pseudomonadota</taxon>
        <taxon>Gammaproteobacteria</taxon>
        <taxon>Orbales</taxon>
        <taxon>Orbaceae</taxon>
        <taxon>Gilliamella</taxon>
    </lineage>
</organism>
<reference evidence="1 2" key="1">
    <citation type="submission" date="2019-07" db="EMBL/GenBank/DDBJ databases">
        <title>Gilliamella genomes.</title>
        <authorList>
            <person name="Zheng H."/>
        </authorList>
    </citation>
    <scope>NUCLEOTIDE SEQUENCE [LARGE SCALE GENOMIC DNA]</scope>
    <source>
        <strain evidence="1 2">W8127</strain>
    </source>
</reference>
<name>A0A556S8X4_9GAMM</name>
<proteinExistence type="predicted"/>
<evidence type="ECO:0008006" key="3">
    <source>
        <dbReference type="Google" id="ProtNLM"/>
    </source>
</evidence>
<gene>
    <name evidence="1" type="ORF">FPQ15_10920</name>
</gene>